<feature type="transmembrane region" description="Helical" evidence="4">
    <location>
        <begin position="226"/>
        <end position="248"/>
    </location>
</feature>
<dbReference type="Proteomes" id="UP001229421">
    <property type="component" value="Unassembled WGS sequence"/>
</dbReference>
<organism evidence="5 6">
    <name type="scientific">Tagetes erecta</name>
    <name type="common">African marigold</name>
    <dbReference type="NCBI Taxonomy" id="13708"/>
    <lineage>
        <taxon>Eukaryota</taxon>
        <taxon>Viridiplantae</taxon>
        <taxon>Streptophyta</taxon>
        <taxon>Embryophyta</taxon>
        <taxon>Tracheophyta</taxon>
        <taxon>Spermatophyta</taxon>
        <taxon>Magnoliopsida</taxon>
        <taxon>eudicotyledons</taxon>
        <taxon>Gunneridae</taxon>
        <taxon>Pentapetalae</taxon>
        <taxon>asterids</taxon>
        <taxon>campanulids</taxon>
        <taxon>Asterales</taxon>
        <taxon>Asteraceae</taxon>
        <taxon>Asteroideae</taxon>
        <taxon>Heliantheae alliance</taxon>
        <taxon>Tageteae</taxon>
        <taxon>Tagetes</taxon>
    </lineage>
</organism>
<keyword evidence="6" id="KW-1185">Reference proteome</keyword>
<dbReference type="PANTHER" id="PTHR38366:SF1">
    <property type="entry name" value="PROTEIN TILLER ANGLE CONTROL 1"/>
    <property type="match status" value="1"/>
</dbReference>
<dbReference type="EMBL" id="JAUHHV010000005">
    <property type="protein sequence ID" value="KAK1425281.1"/>
    <property type="molecule type" value="Genomic_DNA"/>
</dbReference>
<evidence type="ECO:0000313" key="5">
    <source>
        <dbReference type="EMBL" id="KAK1425281.1"/>
    </source>
</evidence>
<evidence type="ECO:0000256" key="2">
    <source>
        <dbReference type="ARBA" id="ARBA00025796"/>
    </source>
</evidence>
<evidence type="ECO:0000256" key="4">
    <source>
        <dbReference type="SAM" id="Phobius"/>
    </source>
</evidence>
<accession>A0AAD8NYE1</accession>
<proteinExistence type="inferred from homology"/>
<dbReference type="InterPro" id="IPR044989">
    <property type="entry name" value="TAC1"/>
</dbReference>
<reference evidence="5" key="1">
    <citation type="journal article" date="2023" name="bioRxiv">
        <title>Improved chromosome-level genome assembly for marigold (Tagetes erecta).</title>
        <authorList>
            <person name="Jiang F."/>
            <person name="Yuan L."/>
            <person name="Wang S."/>
            <person name="Wang H."/>
            <person name="Xu D."/>
            <person name="Wang A."/>
            <person name="Fan W."/>
        </authorList>
    </citation>
    <scope>NUCLEOTIDE SEQUENCE</scope>
    <source>
        <strain evidence="5">WSJ</strain>
        <tissue evidence="5">Leaf</tissue>
    </source>
</reference>
<dbReference type="AlphaFoldDB" id="A0AAD8NYE1"/>
<evidence type="ECO:0000256" key="3">
    <source>
        <dbReference type="ARBA" id="ARBA00026138"/>
    </source>
</evidence>
<comment type="caution">
    <text evidence="5">The sequence shown here is derived from an EMBL/GenBank/DDBJ whole genome shotgun (WGS) entry which is preliminary data.</text>
</comment>
<dbReference type="PANTHER" id="PTHR38366">
    <property type="entry name" value="NAD-DEPENDENT PROTEIN DEACETYLASE HST1-LIKE PROTEIN"/>
    <property type="match status" value="1"/>
</dbReference>
<dbReference type="GO" id="GO:0001763">
    <property type="term" value="P:morphogenesis of a branching structure"/>
    <property type="evidence" value="ECO:0007669"/>
    <property type="project" value="InterPro"/>
</dbReference>
<gene>
    <name evidence="5" type="ORF">QVD17_20631</name>
</gene>
<comment type="similarity">
    <text evidence="2">Belongs to the TAC family.</text>
</comment>
<evidence type="ECO:0000256" key="1">
    <source>
        <dbReference type="ARBA" id="ARBA00022604"/>
    </source>
</evidence>
<keyword evidence="4" id="KW-1133">Transmembrane helix</keyword>
<keyword evidence="4" id="KW-0812">Transmembrane</keyword>
<protein>
    <recommendedName>
        <fullName evidence="3">Protein TILLER ANGLE CONTROL 1</fullName>
    </recommendedName>
</protein>
<keyword evidence="1" id="KW-0341">Growth regulation</keyword>
<name>A0AAD8NYE1_TARER</name>
<evidence type="ECO:0000313" key="6">
    <source>
        <dbReference type="Proteomes" id="UP001229421"/>
    </source>
</evidence>
<keyword evidence="4" id="KW-0472">Membrane</keyword>
<sequence>MKIFSWVHRQFLHKVSKNDHDNDKVALLENDGWILAIGTLGVDLYQDFKAKDEIFMNDQVLFFDGEHNDDEMASPLVQKACEHVFDDHVEKQDLSPCDEVLESHQENVVVKDAMKVRKRRERTTLADLLREDSEDNLLSKLSHDHKIKAHYNDDDNNDNDIGIGRIKSFLISKTKKKLGGDDLAQPIKKTRRLMKKMLRKKIHPDNVGLQNSCCSIMGAIKESMSISLFCNYLAFGLFLIVVMCWLLVN</sequence>